<dbReference type="Proteomes" id="UP001516023">
    <property type="component" value="Unassembled WGS sequence"/>
</dbReference>
<feature type="compositionally biased region" description="Acidic residues" evidence="1">
    <location>
        <begin position="196"/>
        <end position="208"/>
    </location>
</feature>
<feature type="region of interest" description="Disordered" evidence="1">
    <location>
        <begin position="196"/>
        <end position="215"/>
    </location>
</feature>
<evidence type="ECO:0000313" key="3">
    <source>
        <dbReference type="Proteomes" id="UP001516023"/>
    </source>
</evidence>
<comment type="caution">
    <text evidence="2">The sequence shown here is derived from an EMBL/GenBank/DDBJ whole genome shotgun (WGS) entry which is preliminary data.</text>
</comment>
<organism evidence="2 3">
    <name type="scientific">Cyclotella cryptica</name>
    <dbReference type="NCBI Taxonomy" id="29204"/>
    <lineage>
        <taxon>Eukaryota</taxon>
        <taxon>Sar</taxon>
        <taxon>Stramenopiles</taxon>
        <taxon>Ochrophyta</taxon>
        <taxon>Bacillariophyta</taxon>
        <taxon>Coscinodiscophyceae</taxon>
        <taxon>Thalassiosirophycidae</taxon>
        <taxon>Stephanodiscales</taxon>
        <taxon>Stephanodiscaceae</taxon>
        <taxon>Cyclotella</taxon>
    </lineage>
</organism>
<dbReference type="EMBL" id="JABMIG020000293">
    <property type="protein sequence ID" value="KAL3782210.1"/>
    <property type="molecule type" value="Genomic_DNA"/>
</dbReference>
<evidence type="ECO:0000313" key="2">
    <source>
        <dbReference type="EMBL" id="KAL3782210.1"/>
    </source>
</evidence>
<reference evidence="2 3" key="1">
    <citation type="journal article" date="2020" name="G3 (Bethesda)">
        <title>Improved Reference Genome for Cyclotella cryptica CCMP332, a Model for Cell Wall Morphogenesis, Salinity Adaptation, and Lipid Production in Diatoms (Bacillariophyta).</title>
        <authorList>
            <person name="Roberts W.R."/>
            <person name="Downey K.M."/>
            <person name="Ruck E.C."/>
            <person name="Traller J.C."/>
            <person name="Alverson A.J."/>
        </authorList>
    </citation>
    <scope>NUCLEOTIDE SEQUENCE [LARGE SCALE GENOMIC DNA]</scope>
    <source>
        <strain evidence="2 3">CCMP332</strain>
    </source>
</reference>
<keyword evidence="3" id="KW-1185">Reference proteome</keyword>
<feature type="non-terminal residue" evidence="2">
    <location>
        <position position="1"/>
    </location>
</feature>
<dbReference type="AlphaFoldDB" id="A0ABD3P1N5"/>
<evidence type="ECO:0000256" key="1">
    <source>
        <dbReference type="SAM" id="MobiDB-lite"/>
    </source>
</evidence>
<feature type="region of interest" description="Disordered" evidence="1">
    <location>
        <begin position="45"/>
        <end position="91"/>
    </location>
</feature>
<name>A0ABD3P1N5_9STRA</name>
<proteinExistence type="predicted"/>
<feature type="region of interest" description="Disordered" evidence="1">
    <location>
        <begin position="1"/>
        <end position="23"/>
    </location>
</feature>
<sequence length="215" mass="23789">PKSSRPPAIGRTLHATATVDPQKLLHQQPPHQAIWQKLQHQIRGGVPIITSSEPATSPSRAGKRRQWQSKQERGAEPRLSTKSSASGGAPSTWMDIETAAAIKVQSIYRRNKALKYLEDNGIGRGAHGQNGQDVVRGCAVPFNLFGVGFLFGDATLEDDTNRLEKKRQEKKSRVGIGGSEEVSMRKKSRHLEEVEVVESFEEQEEEQDRELCGSV</sequence>
<gene>
    <name evidence="2" type="ORF">HJC23_001030</name>
</gene>
<protein>
    <submittedName>
        <fullName evidence="2">Uncharacterized protein</fullName>
    </submittedName>
</protein>
<accession>A0ABD3P1N5</accession>
<feature type="region of interest" description="Disordered" evidence="1">
    <location>
        <begin position="164"/>
        <end position="188"/>
    </location>
</feature>
<feature type="compositionally biased region" description="Polar residues" evidence="1">
    <location>
        <begin position="49"/>
        <end position="59"/>
    </location>
</feature>